<dbReference type="RefSeq" id="WP_145389634.1">
    <property type="nucleotide sequence ID" value="NZ_CP037423.1"/>
</dbReference>
<evidence type="ECO:0000256" key="2">
    <source>
        <dbReference type="SAM" id="SignalP"/>
    </source>
</evidence>
<evidence type="ECO:0000313" key="3">
    <source>
        <dbReference type="EMBL" id="QDV45484.1"/>
    </source>
</evidence>
<reference evidence="3 4" key="1">
    <citation type="submission" date="2019-03" db="EMBL/GenBank/DDBJ databases">
        <title>Deep-cultivation of Planctomycetes and their phenomic and genomic characterization uncovers novel biology.</title>
        <authorList>
            <person name="Wiegand S."/>
            <person name="Jogler M."/>
            <person name="Boedeker C."/>
            <person name="Pinto D."/>
            <person name="Vollmers J."/>
            <person name="Rivas-Marin E."/>
            <person name="Kohn T."/>
            <person name="Peeters S.H."/>
            <person name="Heuer A."/>
            <person name="Rast P."/>
            <person name="Oberbeckmann S."/>
            <person name="Bunk B."/>
            <person name="Jeske O."/>
            <person name="Meyerdierks A."/>
            <person name="Storesund J.E."/>
            <person name="Kallscheuer N."/>
            <person name="Luecker S."/>
            <person name="Lage O.M."/>
            <person name="Pohl T."/>
            <person name="Merkel B.J."/>
            <person name="Hornburger P."/>
            <person name="Mueller R.-W."/>
            <person name="Bruemmer F."/>
            <person name="Labrenz M."/>
            <person name="Spormann A.M."/>
            <person name="Op den Camp H."/>
            <person name="Overmann J."/>
            <person name="Amann R."/>
            <person name="Jetten M.S.M."/>
            <person name="Mascher T."/>
            <person name="Medema M.H."/>
            <person name="Devos D.P."/>
            <person name="Kaster A.-K."/>
            <person name="Ovreas L."/>
            <person name="Rohde M."/>
            <person name="Galperin M.Y."/>
            <person name="Jogler C."/>
        </authorList>
    </citation>
    <scope>NUCLEOTIDE SEQUENCE [LARGE SCALE GENOMIC DNA]</scope>
    <source>
        <strain evidence="3 4">Enr13</strain>
    </source>
</reference>
<feature type="signal peptide" evidence="2">
    <location>
        <begin position="1"/>
        <end position="19"/>
    </location>
</feature>
<dbReference type="Proteomes" id="UP000319004">
    <property type="component" value="Chromosome"/>
</dbReference>
<evidence type="ECO:0000256" key="1">
    <source>
        <dbReference type="SAM" id="MobiDB-lite"/>
    </source>
</evidence>
<keyword evidence="2" id="KW-0732">Signal</keyword>
<dbReference type="SUPFAM" id="SSF52317">
    <property type="entry name" value="Class I glutamine amidotransferase-like"/>
    <property type="match status" value="1"/>
</dbReference>
<sequence precursor="true">MKAWILSLVTLLAVSPTMAEPLVYEGTEGIGKGKHIVFIANDHEYRSEQTCPALAKMLAKHHGFRCTVLFGVDEQGSIKPGARLVPGMEVLKDADMLFFFTRFMNLPDQQADLLVDYFERGGPVVGVRTSTHCFNGQKGKWAKLNYNYSGDDYHGGLGEQVFGNTWEKERGQSHYGTNHQMGSRITPVAGAEAHPILRGVEQIHAYSGAYKSHPPADAAELLEVQVLNTFGPSDDINTEKPLVNAGWARDSYVAPSGKKQNARVVYASFGASEDLLSEDGRRFLVNACLWACGMEDTIKPNLDVSLVGDYAPTPYSNGAFYYEGVKPSDLTGWDSRVMPAAAPLAGVDDAKNVRRRRGALANRPELKAQLAEKYPSLYGPDADLPVTPPRTKTK</sequence>
<dbReference type="KEGG" id="snep:Enr13x_53630"/>
<dbReference type="OrthoDB" id="245202at2"/>
<feature type="chain" id="PRO_5021739300" evidence="2">
    <location>
        <begin position="20"/>
        <end position="394"/>
    </location>
</feature>
<gene>
    <name evidence="3" type="ORF">Enr13x_53630</name>
</gene>
<dbReference type="InterPro" id="IPR029062">
    <property type="entry name" value="Class_I_gatase-like"/>
</dbReference>
<feature type="region of interest" description="Disordered" evidence="1">
    <location>
        <begin position="372"/>
        <end position="394"/>
    </location>
</feature>
<dbReference type="EMBL" id="CP037423">
    <property type="protein sequence ID" value="QDV45484.1"/>
    <property type="molecule type" value="Genomic_DNA"/>
</dbReference>
<dbReference type="Gene3D" id="3.40.50.880">
    <property type="match status" value="1"/>
</dbReference>
<evidence type="ECO:0000313" key="4">
    <source>
        <dbReference type="Proteomes" id="UP000319004"/>
    </source>
</evidence>
<name>A0A518HXK6_9BACT</name>
<dbReference type="AlphaFoldDB" id="A0A518HXK6"/>
<organism evidence="3 4">
    <name type="scientific">Stieleria neptunia</name>
    <dbReference type="NCBI Taxonomy" id="2527979"/>
    <lineage>
        <taxon>Bacteria</taxon>
        <taxon>Pseudomonadati</taxon>
        <taxon>Planctomycetota</taxon>
        <taxon>Planctomycetia</taxon>
        <taxon>Pirellulales</taxon>
        <taxon>Pirellulaceae</taxon>
        <taxon>Stieleria</taxon>
    </lineage>
</organism>
<protein>
    <submittedName>
        <fullName evidence="3">Trehalose utilization</fullName>
    </submittedName>
</protein>
<keyword evidence="4" id="KW-1185">Reference proteome</keyword>
<accession>A0A518HXK6</accession>
<proteinExistence type="predicted"/>